<dbReference type="Proteomes" id="UP001206128">
    <property type="component" value="Unassembled WGS sequence"/>
</dbReference>
<dbReference type="NCBIfam" id="TIGR01509">
    <property type="entry name" value="HAD-SF-IA-v3"/>
    <property type="match status" value="1"/>
</dbReference>
<dbReference type="InterPro" id="IPR023198">
    <property type="entry name" value="PGP-like_dom2"/>
</dbReference>
<gene>
    <name evidence="1" type="ORF">LX83_006642</name>
</gene>
<protein>
    <submittedName>
        <fullName evidence="1">Sugar-phosphatase</fullName>
    </submittedName>
</protein>
<dbReference type="InterPro" id="IPR006439">
    <property type="entry name" value="HAD-SF_hydro_IA"/>
</dbReference>
<dbReference type="PANTHER" id="PTHR43481">
    <property type="entry name" value="FRUCTOSE-1-PHOSPHATE PHOSPHATASE"/>
    <property type="match status" value="1"/>
</dbReference>
<dbReference type="SUPFAM" id="SSF56784">
    <property type="entry name" value="HAD-like"/>
    <property type="match status" value="1"/>
</dbReference>
<dbReference type="EMBL" id="JAMTCK010000020">
    <property type="protein sequence ID" value="MCP2169756.1"/>
    <property type="molecule type" value="Genomic_DNA"/>
</dbReference>
<dbReference type="Gene3D" id="3.40.50.1000">
    <property type="entry name" value="HAD superfamily/HAD-like"/>
    <property type="match status" value="1"/>
</dbReference>
<dbReference type="AlphaFoldDB" id="A0AAE3GK72"/>
<evidence type="ECO:0000313" key="2">
    <source>
        <dbReference type="Proteomes" id="UP001206128"/>
    </source>
</evidence>
<accession>A0AAE3GK72</accession>
<proteinExistence type="predicted"/>
<dbReference type="SFLD" id="SFLDG01129">
    <property type="entry name" value="C1.5:_HAD__Beta-PGM__Phosphata"/>
    <property type="match status" value="1"/>
</dbReference>
<organism evidence="1 2">
    <name type="scientific">Goodfellowiella coeruleoviolacea</name>
    <dbReference type="NCBI Taxonomy" id="334858"/>
    <lineage>
        <taxon>Bacteria</taxon>
        <taxon>Bacillati</taxon>
        <taxon>Actinomycetota</taxon>
        <taxon>Actinomycetes</taxon>
        <taxon>Pseudonocardiales</taxon>
        <taxon>Pseudonocardiaceae</taxon>
        <taxon>Goodfellowiella</taxon>
    </lineage>
</organism>
<dbReference type="InterPro" id="IPR023214">
    <property type="entry name" value="HAD_sf"/>
</dbReference>
<dbReference type="Gene3D" id="1.10.150.240">
    <property type="entry name" value="Putative phosphatase, domain 2"/>
    <property type="match status" value="1"/>
</dbReference>
<sequence>MVEPSPSAPTTSEAAVFEAALFDLDGTLVDTEPRSQAAWQRLFDVHGVPHEPGLVASFAGRPGKVVLAENLHRFGPGHTVAELFTEALSYATAPAEPVAGAVELVRSLHERGVPIGVVTSGTRDYAHAELDTLGLRPLFDVVITAEDVTAGKPDPEGYLAGCRALGVAPGRTVVFEDAPAGVAAAKAAGAFCVALTTTQPASALASADLVVADLSEVDWAGTGQPTRRVSPA</sequence>
<keyword evidence="2" id="KW-1185">Reference proteome</keyword>
<reference evidence="1" key="1">
    <citation type="submission" date="2022-06" db="EMBL/GenBank/DDBJ databases">
        <title>Genomic Encyclopedia of Archaeal and Bacterial Type Strains, Phase II (KMG-II): from individual species to whole genera.</title>
        <authorList>
            <person name="Goeker M."/>
        </authorList>
    </citation>
    <scope>NUCLEOTIDE SEQUENCE</scope>
    <source>
        <strain evidence="1">DSM 43935</strain>
    </source>
</reference>
<dbReference type="PANTHER" id="PTHR43481:SF4">
    <property type="entry name" value="GLYCEROL-1-PHOSPHATE PHOSPHOHYDROLASE 1-RELATED"/>
    <property type="match status" value="1"/>
</dbReference>
<dbReference type="GO" id="GO:0050308">
    <property type="term" value="F:sugar-phosphatase activity"/>
    <property type="evidence" value="ECO:0007669"/>
    <property type="project" value="TreeGrafter"/>
</dbReference>
<dbReference type="RefSeq" id="WP_253778995.1">
    <property type="nucleotide sequence ID" value="NZ_JAMTCK010000020.1"/>
</dbReference>
<dbReference type="InterPro" id="IPR036412">
    <property type="entry name" value="HAD-like_sf"/>
</dbReference>
<evidence type="ECO:0000313" key="1">
    <source>
        <dbReference type="EMBL" id="MCP2169756.1"/>
    </source>
</evidence>
<name>A0AAE3GK72_9PSEU</name>
<dbReference type="SFLD" id="SFLDS00003">
    <property type="entry name" value="Haloacid_Dehalogenase"/>
    <property type="match status" value="1"/>
</dbReference>
<comment type="caution">
    <text evidence="1">The sequence shown here is derived from an EMBL/GenBank/DDBJ whole genome shotgun (WGS) entry which is preliminary data.</text>
</comment>
<dbReference type="SFLD" id="SFLDG01135">
    <property type="entry name" value="C1.5.6:_HAD__Beta-PGM__Phospha"/>
    <property type="match status" value="1"/>
</dbReference>
<dbReference type="InterPro" id="IPR051806">
    <property type="entry name" value="HAD-like_SPP"/>
</dbReference>
<dbReference type="Pfam" id="PF00702">
    <property type="entry name" value="Hydrolase"/>
    <property type="match status" value="1"/>
</dbReference>
<dbReference type="PRINTS" id="PR00413">
    <property type="entry name" value="HADHALOGNASE"/>
</dbReference>